<keyword evidence="2" id="KW-1185">Reference proteome</keyword>
<gene>
    <name evidence="1" type="ORF">BHYA_0276g00180</name>
</gene>
<dbReference type="AlphaFoldDB" id="A0A4Z1GC70"/>
<dbReference type="EMBL" id="PQXK01000276">
    <property type="protein sequence ID" value="TGO32972.1"/>
    <property type="molecule type" value="Genomic_DNA"/>
</dbReference>
<comment type="caution">
    <text evidence="1">The sequence shown here is derived from an EMBL/GenBank/DDBJ whole genome shotgun (WGS) entry which is preliminary data.</text>
</comment>
<evidence type="ECO:0000313" key="1">
    <source>
        <dbReference type="EMBL" id="TGO32972.1"/>
    </source>
</evidence>
<accession>A0A4Z1GC70</accession>
<proteinExistence type="predicted"/>
<reference evidence="1 2" key="1">
    <citation type="submission" date="2017-12" db="EMBL/GenBank/DDBJ databases">
        <title>Comparative genomics of Botrytis spp.</title>
        <authorList>
            <person name="Valero-Jimenez C.A."/>
            <person name="Tapia P."/>
            <person name="Veloso J."/>
            <person name="Silva-Moreno E."/>
            <person name="Staats M."/>
            <person name="Valdes J.H."/>
            <person name="Van Kan J.A.L."/>
        </authorList>
    </citation>
    <scope>NUCLEOTIDE SEQUENCE [LARGE SCALE GENOMIC DNA]</scope>
    <source>
        <strain evidence="1 2">Bh0001</strain>
    </source>
</reference>
<name>A0A4Z1GC70_9HELO</name>
<evidence type="ECO:0000313" key="2">
    <source>
        <dbReference type="Proteomes" id="UP000297814"/>
    </source>
</evidence>
<organism evidence="1 2">
    <name type="scientific">Botrytis hyacinthi</name>
    <dbReference type="NCBI Taxonomy" id="278943"/>
    <lineage>
        <taxon>Eukaryota</taxon>
        <taxon>Fungi</taxon>
        <taxon>Dikarya</taxon>
        <taxon>Ascomycota</taxon>
        <taxon>Pezizomycotina</taxon>
        <taxon>Leotiomycetes</taxon>
        <taxon>Helotiales</taxon>
        <taxon>Sclerotiniaceae</taxon>
        <taxon>Botrytis</taxon>
    </lineage>
</organism>
<dbReference type="Proteomes" id="UP000297814">
    <property type="component" value="Unassembled WGS sequence"/>
</dbReference>
<sequence>MKSALLELLVTSRSTSGMKTTICNEGSDAGHRASLQHLLVVDTILCIAGGIGAADVLGFVQDYSNKGSGDTREGSESLEKLKREIMRKAKRSILAWSAREMALIECVKENFLASDVIGELDDVRMGGRLIWMEENLKEIPGGIRRKFRWEKWI</sequence>
<protein>
    <submittedName>
        <fullName evidence="1">Uncharacterized protein</fullName>
    </submittedName>
</protein>